<feature type="region of interest" description="Disordered" evidence="1">
    <location>
        <begin position="144"/>
        <end position="166"/>
    </location>
</feature>
<proteinExistence type="predicted"/>
<evidence type="ECO:0000313" key="4">
    <source>
        <dbReference type="Proteomes" id="UP001500655"/>
    </source>
</evidence>
<dbReference type="InterPro" id="IPR011335">
    <property type="entry name" value="Restrct_endonuc-II-like"/>
</dbReference>
<dbReference type="InterPro" id="IPR012296">
    <property type="entry name" value="Nuclease_put_TT1808"/>
</dbReference>
<protein>
    <recommendedName>
        <fullName evidence="2">Putative restriction endonuclease domain-containing protein</fullName>
    </recommendedName>
</protein>
<evidence type="ECO:0000313" key="3">
    <source>
        <dbReference type="EMBL" id="GAA1741078.1"/>
    </source>
</evidence>
<dbReference type="Proteomes" id="UP001500655">
    <property type="component" value="Unassembled WGS sequence"/>
</dbReference>
<dbReference type="EMBL" id="BAAALS010000003">
    <property type="protein sequence ID" value="GAA1741078.1"/>
    <property type="molecule type" value="Genomic_DNA"/>
</dbReference>
<dbReference type="SUPFAM" id="SSF52980">
    <property type="entry name" value="Restriction endonuclease-like"/>
    <property type="match status" value="1"/>
</dbReference>
<dbReference type="PANTHER" id="PTHR34107:SF4">
    <property type="entry name" value="SLL1222 PROTEIN"/>
    <property type="match status" value="1"/>
</dbReference>
<sequence>MEISTPPTPWHQITTRAVQNLLDARYPSTLSDVPLAVGDNGRRPDVIALELTREEILDRRLTIALPDMVKVAVEVISHDPDPRRDAIAVRRDRETKFAEYASVGIPEYWIVDEIPDDPRDATVEIFRLEAGRYRLASTAKLSDLTSRAGTPRIASATPPEATSEEL</sequence>
<dbReference type="CDD" id="cd06260">
    <property type="entry name" value="DUF820-like"/>
    <property type="match status" value="1"/>
</dbReference>
<dbReference type="PANTHER" id="PTHR34107">
    <property type="entry name" value="SLL0198 PROTEIN-RELATED"/>
    <property type="match status" value="1"/>
</dbReference>
<dbReference type="Gene3D" id="3.90.1570.10">
    <property type="entry name" value="tt1808, chain A"/>
    <property type="match status" value="1"/>
</dbReference>
<comment type="caution">
    <text evidence="3">The sequence shown here is derived from an EMBL/GenBank/DDBJ whole genome shotgun (WGS) entry which is preliminary data.</text>
</comment>
<feature type="domain" description="Putative restriction endonuclease" evidence="2">
    <location>
        <begin position="5"/>
        <end position="144"/>
    </location>
</feature>
<dbReference type="Pfam" id="PF05685">
    <property type="entry name" value="Uma2"/>
    <property type="match status" value="1"/>
</dbReference>
<name>A0ABP4VXH1_9ACTN</name>
<gene>
    <name evidence="3" type="ORF">GCM10009681_09780</name>
</gene>
<accession>A0ABP4VXH1</accession>
<dbReference type="InterPro" id="IPR008538">
    <property type="entry name" value="Uma2"/>
</dbReference>
<evidence type="ECO:0000259" key="2">
    <source>
        <dbReference type="Pfam" id="PF05685"/>
    </source>
</evidence>
<reference evidence="4" key="1">
    <citation type="journal article" date="2019" name="Int. J. Syst. Evol. Microbiol.">
        <title>The Global Catalogue of Microorganisms (GCM) 10K type strain sequencing project: providing services to taxonomists for standard genome sequencing and annotation.</title>
        <authorList>
            <consortium name="The Broad Institute Genomics Platform"/>
            <consortium name="The Broad Institute Genome Sequencing Center for Infectious Disease"/>
            <person name="Wu L."/>
            <person name="Ma J."/>
        </authorList>
    </citation>
    <scope>NUCLEOTIDE SEQUENCE [LARGE SCALE GENOMIC DNA]</scope>
    <source>
        <strain evidence="4">JCM 13249</strain>
    </source>
</reference>
<keyword evidence="4" id="KW-1185">Reference proteome</keyword>
<evidence type="ECO:0000256" key="1">
    <source>
        <dbReference type="SAM" id="MobiDB-lite"/>
    </source>
</evidence>
<organism evidence="3 4">
    <name type="scientific">Luedemannella helvata</name>
    <dbReference type="NCBI Taxonomy" id="349315"/>
    <lineage>
        <taxon>Bacteria</taxon>
        <taxon>Bacillati</taxon>
        <taxon>Actinomycetota</taxon>
        <taxon>Actinomycetes</taxon>
        <taxon>Micromonosporales</taxon>
        <taxon>Micromonosporaceae</taxon>
        <taxon>Luedemannella</taxon>
    </lineage>
</organism>